<dbReference type="GO" id="GO:0005737">
    <property type="term" value="C:cytoplasm"/>
    <property type="evidence" value="ECO:0007669"/>
    <property type="project" value="TreeGrafter"/>
</dbReference>
<dbReference type="Proteomes" id="UP000242381">
    <property type="component" value="Unassembled WGS sequence"/>
</dbReference>
<feature type="compositionally biased region" description="Polar residues" evidence="2">
    <location>
        <begin position="723"/>
        <end position="748"/>
    </location>
</feature>
<feature type="domain" description="EH" evidence="3">
    <location>
        <begin position="13"/>
        <end position="99"/>
    </location>
</feature>
<dbReference type="PANTHER" id="PTHR11216">
    <property type="entry name" value="EH DOMAIN"/>
    <property type="match status" value="1"/>
</dbReference>
<dbReference type="InterPro" id="IPR000261">
    <property type="entry name" value="EH_dom"/>
</dbReference>
<dbReference type="SMART" id="SM00054">
    <property type="entry name" value="EFh"/>
    <property type="match status" value="4"/>
</dbReference>
<dbReference type="InterPro" id="IPR002048">
    <property type="entry name" value="EF_hand_dom"/>
</dbReference>
<feature type="domain" description="EH" evidence="3">
    <location>
        <begin position="251"/>
        <end position="330"/>
    </location>
</feature>
<feature type="region of interest" description="Disordered" evidence="2">
    <location>
        <begin position="96"/>
        <end position="120"/>
    </location>
</feature>
<feature type="compositionally biased region" description="Polar residues" evidence="2">
    <location>
        <begin position="622"/>
        <end position="633"/>
    </location>
</feature>
<feature type="domain" description="EF-hand" evidence="4">
    <location>
        <begin position="46"/>
        <end position="81"/>
    </location>
</feature>
<organism evidence="5 6">
    <name type="scientific">Rhizopus microsporus</name>
    <dbReference type="NCBI Taxonomy" id="58291"/>
    <lineage>
        <taxon>Eukaryota</taxon>
        <taxon>Fungi</taxon>
        <taxon>Fungi incertae sedis</taxon>
        <taxon>Mucoromycota</taxon>
        <taxon>Mucoromycotina</taxon>
        <taxon>Mucoromycetes</taxon>
        <taxon>Mucorales</taxon>
        <taxon>Mucorineae</taxon>
        <taxon>Rhizopodaceae</taxon>
        <taxon>Rhizopus</taxon>
    </lineage>
</organism>
<feature type="compositionally biased region" description="Low complexity" evidence="2">
    <location>
        <begin position="498"/>
        <end position="512"/>
    </location>
</feature>
<feature type="domain" description="EF-hand" evidence="4">
    <location>
        <begin position="283"/>
        <end position="318"/>
    </location>
</feature>
<gene>
    <name evidence="5" type="ORF">BCV71DRAFT_231660</name>
</gene>
<keyword evidence="1" id="KW-0106">Calcium</keyword>
<dbReference type="CDD" id="cd00052">
    <property type="entry name" value="EH"/>
    <property type="match status" value="3"/>
</dbReference>
<feature type="region of interest" description="Disordered" evidence="2">
    <location>
        <begin position="362"/>
        <end position="385"/>
    </location>
</feature>
<reference evidence="5 6" key="1">
    <citation type="journal article" date="2016" name="Proc. Natl. Acad. Sci. U.S.A.">
        <title>Lipid metabolic changes in an early divergent fungus govern the establishment of a mutualistic symbiosis with endobacteria.</title>
        <authorList>
            <person name="Lastovetsky O.A."/>
            <person name="Gaspar M.L."/>
            <person name="Mondo S.J."/>
            <person name="LaButti K.M."/>
            <person name="Sandor L."/>
            <person name="Grigoriev I.V."/>
            <person name="Henry S.A."/>
            <person name="Pawlowska T.E."/>
        </authorList>
    </citation>
    <scope>NUCLEOTIDE SEQUENCE [LARGE SCALE GENOMIC DNA]</scope>
    <source>
        <strain evidence="5 6">ATCC 11559</strain>
    </source>
</reference>
<dbReference type="EMBL" id="KV921270">
    <property type="protein sequence ID" value="ORE22104.1"/>
    <property type="molecule type" value="Genomic_DNA"/>
</dbReference>
<feature type="compositionally biased region" description="Polar residues" evidence="2">
    <location>
        <begin position="364"/>
        <end position="385"/>
    </location>
</feature>
<evidence type="ECO:0000256" key="2">
    <source>
        <dbReference type="SAM" id="MobiDB-lite"/>
    </source>
</evidence>
<feature type="region of interest" description="Disordered" evidence="2">
    <location>
        <begin position="323"/>
        <end position="348"/>
    </location>
</feature>
<dbReference type="AlphaFoldDB" id="A0A1X0SCS0"/>
<feature type="compositionally biased region" description="Low complexity" evidence="2">
    <location>
        <begin position="698"/>
        <end position="715"/>
    </location>
</feature>
<dbReference type="SMART" id="SM00027">
    <property type="entry name" value="EH"/>
    <property type="match status" value="3"/>
</dbReference>
<dbReference type="PROSITE" id="PS50222">
    <property type="entry name" value="EF_HAND_2"/>
    <property type="match status" value="2"/>
</dbReference>
<dbReference type="GO" id="GO:0005886">
    <property type="term" value="C:plasma membrane"/>
    <property type="evidence" value="ECO:0007669"/>
    <property type="project" value="TreeGrafter"/>
</dbReference>
<feature type="region of interest" description="Disordered" evidence="2">
    <location>
        <begin position="529"/>
        <end position="748"/>
    </location>
</feature>
<proteinExistence type="predicted"/>
<dbReference type="PROSITE" id="PS00018">
    <property type="entry name" value="EF_HAND_1"/>
    <property type="match status" value="1"/>
</dbReference>
<dbReference type="Pfam" id="PF12763">
    <property type="entry name" value="EH"/>
    <property type="match status" value="3"/>
</dbReference>
<feature type="compositionally biased region" description="Basic and acidic residues" evidence="2">
    <location>
        <begin position="582"/>
        <end position="591"/>
    </location>
</feature>
<dbReference type="GO" id="GO:0006897">
    <property type="term" value="P:endocytosis"/>
    <property type="evidence" value="ECO:0007669"/>
    <property type="project" value="TreeGrafter"/>
</dbReference>
<dbReference type="PROSITE" id="PS50031">
    <property type="entry name" value="EH"/>
    <property type="match status" value="3"/>
</dbReference>
<feature type="compositionally biased region" description="Polar residues" evidence="2">
    <location>
        <begin position="103"/>
        <end position="119"/>
    </location>
</feature>
<dbReference type="VEuPathDB" id="FungiDB:BCV72DRAFT_25325"/>
<feature type="domain" description="EH" evidence="3">
    <location>
        <begin position="124"/>
        <end position="203"/>
    </location>
</feature>
<dbReference type="SUPFAM" id="SSF47473">
    <property type="entry name" value="EF-hand"/>
    <property type="match status" value="3"/>
</dbReference>
<feature type="compositionally biased region" description="Low complexity" evidence="2">
    <location>
        <begin position="566"/>
        <end position="576"/>
    </location>
</feature>
<sequence length="748" mass="82270">MNENSLALLTPQEKQVYLNYFKKVDSDSKGIVLQEEAMNFLKKSNIPQNILNQFWEAADNDKKGFLTDTEFCIILKLIACAQHGVMTGDPILATSAPLPQFNGDDNSSRQPPRHTTTDVITPEERTKYISLFQSLGPVDGILNGEVAKNVFIRSGLPPAKLQAIWDLANTRKSGTLNQTEFIIAMHYIERTMKESAPLPPTLPAGIYASAIGRAISSPLVRQNTLQVNKAPIQSPVFKGSTLGNVEIAPEEYARYKTFFDQLSNGTGFVSGPDAVVFFRHSKLPESDLARIWDVADTNSTGQLTEREFAMAMHMINRRIAGGEIPSSLPTLRTGHVEHQQPQQTGKQPAVDLLGISSDFDETFSPATFQPTSKPQPQHHQQITELSRTQSILQSNLSSETTRSQQAHSQLEAETRAIEELQKQIQQQKDELEKMKHLADEAEKQLEAEKKKKEKLKEELQMYRHETKHFKSRAENAQEELKQVKREIDELEKEKSVISSPRLPNSMSSSSVSRPEDVFALSSTGGLFAKVHDDRSSVSASSPKSTHSMPATSTQKSFDPFAGFKASQSTSQSTTGTPVTLNKLKEESELKRSTSSTVDISEIESKFPDLSTMEQSFAAVSPQAPTNPATASQSIPPPAPKEEETIATTKNESALEDKPKKESKYNFDLSAFEPPSTTSNSNLFGGMSVKDELSSIFGSPTTSSSTPAPTASTSAALDDIFGSAPSTTAKDNNKQPAQSSFEDIFFNNK</sequence>
<protein>
    <submittedName>
        <fullName evidence="5">EF-hand</fullName>
    </submittedName>
</protein>
<evidence type="ECO:0000259" key="4">
    <source>
        <dbReference type="PROSITE" id="PS50222"/>
    </source>
</evidence>
<feature type="region of interest" description="Disordered" evidence="2">
    <location>
        <begin position="491"/>
        <end position="513"/>
    </location>
</feature>
<dbReference type="InterPro" id="IPR018247">
    <property type="entry name" value="EF_Hand_1_Ca_BS"/>
</dbReference>
<evidence type="ECO:0000313" key="5">
    <source>
        <dbReference type="EMBL" id="ORE22104.1"/>
    </source>
</evidence>
<evidence type="ECO:0000256" key="1">
    <source>
        <dbReference type="ARBA" id="ARBA00022837"/>
    </source>
</evidence>
<evidence type="ECO:0000259" key="3">
    <source>
        <dbReference type="PROSITE" id="PS50031"/>
    </source>
</evidence>
<dbReference type="InterPro" id="IPR011992">
    <property type="entry name" value="EF-hand-dom_pair"/>
</dbReference>
<dbReference type="GO" id="GO:0016197">
    <property type="term" value="P:endosomal transport"/>
    <property type="evidence" value="ECO:0007669"/>
    <property type="project" value="TreeGrafter"/>
</dbReference>
<name>A0A1X0SCS0_RHIZD</name>
<accession>A0A1X0SCS0</accession>
<feature type="compositionally biased region" description="Basic and acidic residues" evidence="2">
    <location>
        <begin position="652"/>
        <end position="664"/>
    </location>
</feature>
<dbReference type="Gene3D" id="1.10.238.10">
    <property type="entry name" value="EF-hand"/>
    <property type="match status" value="3"/>
</dbReference>
<evidence type="ECO:0000313" key="6">
    <source>
        <dbReference type="Proteomes" id="UP000242381"/>
    </source>
</evidence>
<dbReference type="GO" id="GO:0005509">
    <property type="term" value="F:calcium ion binding"/>
    <property type="evidence" value="ECO:0007669"/>
    <property type="project" value="InterPro"/>
</dbReference>
<dbReference type="OMA" id="HFFRHSK"/>
<feature type="compositionally biased region" description="Polar residues" evidence="2">
    <location>
        <begin position="536"/>
        <end position="556"/>
    </location>
</feature>